<protein>
    <submittedName>
        <fullName evidence="7">Putative transcription factor Nin-like family</fullName>
    </submittedName>
</protein>
<reference evidence="8" key="1">
    <citation type="journal article" date="2020" name="Nat. Commun.">
        <title>Genome sequence of the cluster root forming white lupin.</title>
        <authorList>
            <person name="Hufnagel B."/>
            <person name="Marques A."/>
            <person name="Soriano A."/>
            <person name="Marques L."/>
            <person name="Divol F."/>
            <person name="Doumas P."/>
            <person name="Sallet E."/>
            <person name="Mancinotti D."/>
            <person name="Carrere S."/>
            <person name="Marande W."/>
            <person name="Arribat S."/>
            <person name="Keller J."/>
            <person name="Huneau C."/>
            <person name="Blein T."/>
            <person name="Aime D."/>
            <person name="Laguerre M."/>
            <person name="Taylor J."/>
            <person name="Schubert V."/>
            <person name="Nelson M."/>
            <person name="Geu-Flores F."/>
            <person name="Crespi M."/>
            <person name="Gallardo-Guerrero K."/>
            <person name="Delaux P.-M."/>
            <person name="Salse J."/>
            <person name="Berges H."/>
            <person name="Guyot R."/>
            <person name="Gouzy J."/>
            <person name="Peret B."/>
        </authorList>
    </citation>
    <scope>NUCLEOTIDE SEQUENCE [LARGE SCALE GENOMIC DNA]</scope>
    <source>
        <strain evidence="8">cv. Amiga</strain>
    </source>
</reference>
<sequence>MNFSSMNDDDAASALGTNILDDGTISMDFDYIDELFFDGSDFPPFDSSFSWSALEEQHESQEVFFGNQQDIVKVHDVSSNQQYESEIQSSEGFTRWWIPPTPNNSGPGYSVMEKLMMALNCVQDMNRNKDMLIQIWVPVNRGGKQILSTNDLQFCLGTSSANLAKYREISMRYQFSTEEEDSKGLVAGLPGRVFREKVPEWTPDVRFFRSDEYPRVDHAQEYEVRGTLALPIFEQGSRTCLGVIEVVMTSSQINYRSELECVSKALEGVDLRSSKLSSTQNVKACSKSYEAVLPEIKEVLRAACEMHKLPLAQTWIPCIQQGKEGCRHSEDNYLHCISPVEHACYVNDASIRAFHDTCSEHHLLKGQGVAGGAFMTNQPCFSSDITSLRKTDYPLSHHARIFGLQSAVAIRLRSIYSSTDDYVLEFFLPVNCNDSEEQKEMLTSLSMIIQSICHSLRVITDKELEKETNFSFGEPIALADSRSARTEEKSSGTMVGKLSDLKQLQDLKENLDGAGECSTFGEGNLSSLVINKTGEKKRTKADKTITLQVLRQYFSGSLKDAAKSIGVCTTTLKRICRQHGIKRWPSRKIKKVGHSLQKLQLVIDSVQGASGAFQIDSFYSNFPDLASPNLSGTGMLSTLKQSDPNSLSPTQPNLAGSLTPEDASKSISSSCSQNSISSHPCSSMSEQQHDTITVVDDNKDLVVVGEDYTDVVLKRIRSEAELKSLTQQDNKMNLFPRSLSQETLVEQHPKTNSMAPKKEDSHRVKVTYGDEKMRFRMLKTWGYEDLLHEICCRFNISDMSKYDVKYLDDDCEWILLTCDADLEECINCCQSSECSTIKLSLQVSNLSVRSSLEFT</sequence>
<dbReference type="AlphaFoldDB" id="A0A6A4Q7H6"/>
<comment type="subunit">
    <text evidence="1">Homodimers and heterodimers.</text>
</comment>
<evidence type="ECO:0000256" key="4">
    <source>
        <dbReference type="ARBA" id="ARBA00023163"/>
    </source>
</evidence>
<dbReference type="InterPro" id="IPR029016">
    <property type="entry name" value="GAF-like_dom_sf"/>
</dbReference>
<dbReference type="EMBL" id="WOCE01000008">
    <property type="protein sequence ID" value="KAE9609466.1"/>
    <property type="molecule type" value="Genomic_DNA"/>
</dbReference>
<gene>
    <name evidence="7" type="ORF">Lalb_Chr08g0246441</name>
</gene>
<comment type="caution">
    <text evidence="7">The sequence shown here is derived from an EMBL/GenBank/DDBJ whole genome shotgun (WGS) entry which is preliminary data.</text>
</comment>
<dbReference type="InterPro" id="IPR003035">
    <property type="entry name" value="RWP-RK_dom"/>
</dbReference>
<evidence type="ECO:0000256" key="6">
    <source>
        <dbReference type="SAM" id="MobiDB-lite"/>
    </source>
</evidence>
<keyword evidence="4" id="KW-0804">Transcription</keyword>
<keyword evidence="2" id="KW-0805">Transcription regulation</keyword>
<keyword evidence="3" id="KW-0238">DNA-binding</keyword>
<dbReference type="SMART" id="SM00666">
    <property type="entry name" value="PB1"/>
    <property type="match status" value="1"/>
</dbReference>
<dbReference type="Pfam" id="PF02042">
    <property type="entry name" value="RWP-RK"/>
    <property type="match status" value="1"/>
</dbReference>
<organism evidence="7 8">
    <name type="scientific">Lupinus albus</name>
    <name type="common">White lupine</name>
    <name type="synonym">Lupinus termis</name>
    <dbReference type="NCBI Taxonomy" id="3870"/>
    <lineage>
        <taxon>Eukaryota</taxon>
        <taxon>Viridiplantae</taxon>
        <taxon>Streptophyta</taxon>
        <taxon>Embryophyta</taxon>
        <taxon>Tracheophyta</taxon>
        <taxon>Spermatophyta</taxon>
        <taxon>Magnoliopsida</taxon>
        <taxon>eudicotyledons</taxon>
        <taxon>Gunneridae</taxon>
        <taxon>Pentapetalae</taxon>
        <taxon>rosids</taxon>
        <taxon>fabids</taxon>
        <taxon>Fabales</taxon>
        <taxon>Fabaceae</taxon>
        <taxon>Papilionoideae</taxon>
        <taxon>50 kb inversion clade</taxon>
        <taxon>genistoids sensu lato</taxon>
        <taxon>core genistoids</taxon>
        <taxon>Genisteae</taxon>
        <taxon>Lupinus</taxon>
    </lineage>
</organism>
<dbReference type="OrthoDB" id="6270329at2759"/>
<dbReference type="GO" id="GO:0003677">
    <property type="term" value="F:DNA binding"/>
    <property type="evidence" value="ECO:0007669"/>
    <property type="project" value="UniProtKB-KW"/>
</dbReference>
<evidence type="ECO:0000256" key="3">
    <source>
        <dbReference type="ARBA" id="ARBA00023125"/>
    </source>
</evidence>
<feature type="region of interest" description="Disordered" evidence="6">
    <location>
        <begin position="636"/>
        <end position="688"/>
    </location>
</feature>
<dbReference type="Gene3D" id="3.10.20.90">
    <property type="entry name" value="Phosphatidylinositol 3-kinase Catalytic Subunit, Chain A, domain 1"/>
    <property type="match status" value="1"/>
</dbReference>
<feature type="compositionally biased region" description="Polar residues" evidence="6">
    <location>
        <begin position="636"/>
        <end position="656"/>
    </location>
</feature>
<evidence type="ECO:0000313" key="7">
    <source>
        <dbReference type="EMBL" id="KAE9609466.1"/>
    </source>
</evidence>
<dbReference type="PANTHER" id="PTHR32002">
    <property type="entry name" value="PROTEIN NLP8"/>
    <property type="match status" value="1"/>
</dbReference>
<dbReference type="InterPro" id="IPR055081">
    <property type="entry name" value="NLP1-9_GAF"/>
</dbReference>
<dbReference type="GO" id="GO:0003700">
    <property type="term" value="F:DNA-binding transcription factor activity"/>
    <property type="evidence" value="ECO:0007669"/>
    <property type="project" value="InterPro"/>
</dbReference>
<feature type="compositionally biased region" description="Low complexity" evidence="6">
    <location>
        <begin position="665"/>
        <end position="683"/>
    </location>
</feature>
<dbReference type="PROSITE" id="PS51519">
    <property type="entry name" value="RWP_RK"/>
    <property type="match status" value="1"/>
</dbReference>
<dbReference type="InterPro" id="IPR053793">
    <property type="entry name" value="PB1-like"/>
</dbReference>
<dbReference type="Pfam" id="PF00564">
    <property type="entry name" value="PB1"/>
    <property type="match status" value="1"/>
</dbReference>
<dbReference type="InterPro" id="IPR000270">
    <property type="entry name" value="PB1_dom"/>
</dbReference>
<evidence type="ECO:0000256" key="1">
    <source>
        <dbReference type="ARBA" id="ARBA00011726"/>
    </source>
</evidence>
<dbReference type="Pfam" id="PF22922">
    <property type="entry name" value="GAF_NLP"/>
    <property type="match status" value="2"/>
</dbReference>
<evidence type="ECO:0000313" key="8">
    <source>
        <dbReference type="Proteomes" id="UP000447434"/>
    </source>
</evidence>
<dbReference type="SUPFAM" id="SSF54277">
    <property type="entry name" value="CAD &amp; PB1 domains"/>
    <property type="match status" value="1"/>
</dbReference>
<evidence type="ECO:0000256" key="2">
    <source>
        <dbReference type="ARBA" id="ARBA00023015"/>
    </source>
</evidence>
<evidence type="ECO:0000256" key="5">
    <source>
        <dbReference type="ARBA" id="ARBA00023242"/>
    </source>
</evidence>
<dbReference type="InterPro" id="IPR045012">
    <property type="entry name" value="NLP"/>
</dbReference>
<proteinExistence type="predicted"/>
<dbReference type="Gene3D" id="3.30.450.40">
    <property type="match status" value="1"/>
</dbReference>
<dbReference type="InterPro" id="IPR034891">
    <property type="entry name" value="PB1_NLP"/>
</dbReference>
<name>A0A6A4Q7H6_LUPAL</name>
<keyword evidence="5" id="KW-0539">Nucleus</keyword>
<dbReference type="PROSITE" id="PS51745">
    <property type="entry name" value="PB1"/>
    <property type="match status" value="1"/>
</dbReference>
<accession>A0A6A4Q7H6</accession>
<dbReference type="PANTHER" id="PTHR32002:SF44">
    <property type="entry name" value="PROTEIN NLP4"/>
    <property type="match status" value="1"/>
</dbReference>
<dbReference type="Proteomes" id="UP000447434">
    <property type="component" value="Chromosome 8"/>
</dbReference>
<dbReference type="CDD" id="cd06407">
    <property type="entry name" value="PB1_NLP"/>
    <property type="match status" value="1"/>
</dbReference>
<keyword evidence="8" id="KW-1185">Reference proteome</keyword>